<gene>
    <name evidence="4" type="ORF">CWI37_1171p0020</name>
    <name evidence="3" type="ORF">CWI37_1348p0010</name>
</gene>
<dbReference type="Proteomes" id="UP000292362">
    <property type="component" value="Unassembled WGS sequence"/>
</dbReference>
<comment type="caution">
    <text evidence="3">The sequence shown here is derived from an EMBL/GenBank/DDBJ whole genome shotgun (WGS) entry which is preliminary data.</text>
</comment>
<feature type="chain" id="PRO_5036120570" evidence="2">
    <location>
        <begin position="22"/>
        <end position="149"/>
    </location>
</feature>
<feature type="signal peptide" evidence="2">
    <location>
        <begin position="1"/>
        <end position="21"/>
    </location>
</feature>
<feature type="transmembrane region" description="Helical" evidence="1">
    <location>
        <begin position="107"/>
        <end position="131"/>
    </location>
</feature>
<dbReference type="VEuPathDB" id="MicrosporidiaDB:CWI37_1171p0020"/>
<keyword evidence="1" id="KW-0472">Membrane</keyword>
<name>A0A4Q9KWZ5_9MICR</name>
<protein>
    <submittedName>
        <fullName evidence="3">Uncharacterized protein</fullName>
    </submittedName>
</protein>
<evidence type="ECO:0000313" key="4">
    <source>
        <dbReference type="EMBL" id="TBT99915.1"/>
    </source>
</evidence>
<evidence type="ECO:0000256" key="2">
    <source>
        <dbReference type="SAM" id="SignalP"/>
    </source>
</evidence>
<dbReference type="EMBL" id="PITJ01001348">
    <property type="protein sequence ID" value="TBT99426.1"/>
    <property type="molecule type" value="Genomic_DNA"/>
</dbReference>
<dbReference type="EMBL" id="PITJ01001171">
    <property type="protein sequence ID" value="TBT99915.1"/>
    <property type="molecule type" value="Genomic_DNA"/>
</dbReference>
<evidence type="ECO:0000256" key="1">
    <source>
        <dbReference type="SAM" id="Phobius"/>
    </source>
</evidence>
<sequence>MSMIFTTVLIFIAFAFTNALSQSFFIPSQQKDSYPSYHDNPVIVRRFVPHIFITRFNSDVFTDKDNYNFVPHKMTYNFSTDNTPNTDTEHKKQGSTFKSIRKYFKDFMSSITITRVLVILLIAVIAGALGYQLRKGEEHGNYVRLPTST</sequence>
<proteinExistence type="predicted"/>
<keyword evidence="2" id="KW-0732">Signal</keyword>
<accession>A0A4Q9KWZ5</accession>
<keyword evidence="1" id="KW-1133">Transmembrane helix</keyword>
<dbReference type="VEuPathDB" id="MicrosporidiaDB:CWI37_1348p0010"/>
<dbReference type="AlphaFoldDB" id="A0A4Q9KWZ5"/>
<reference evidence="3 5" key="1">
    <citation type="submission" date="2017-12" db="EMBL/GenBank/DDBJ databases">
        <authorList>
            <person name="Pombert J.-F."/>
            <person name="Haag K.L."/>
            <person name="Ebert D."/>
        </authorList>
    </citation>
    <scope>NUCLEOTIDE SEQUENCE [LARGE SCALE GENOMIC DNA]</scope>
    <source>
        <strain evidence="3">FI-OER-3-3</strain>
    </source>
</reference>
<evidence type="ECO:0000313" key="3">
    <source>
        <dbReference type="EMBL" id="TBT99426.1"/>
    </source>
</evidence>
<keyword evidence="1" id="KW-0812">Transmembrane</keyword>
<organism evidence="3 5">
    <name type="scientific">Hamiltosporidium tvaerminnensis</name>
    <dbReference type="NCBI Taxonomy" id="1176355"/>
    <lineage>
        <taxon>Eukaryota</taxon>
        <taxon>Fungi</taxon>
        <taxon>Fungi incertae sedis</taxon>
        <taxon>Microsporidia</taxon>
        <taxon>Dubosqiidae</taxon>
        <taxon>Hamiltosporidium</taxon>
    </lineage>
</organism>
<evidence type="ECO:0000313" key="5">
    <source>
        <dbReference type="Proteomes" id="UP000292362"/>
    </source>
</evidence>